<gene>
    <name evidence="2" type="ORF">CUC53_14180</name>
</gene>
<keyword evidence="1" id="KW-0812">Transmembrane</keyword>
<organism evidence="2 3">
    <name type="scientific">Aeromonas cavernicola</name>
    <dbReference type="NCBI Taxonomy" id="1006623"/>
    <lineage>
        <taxon>Bacteria</taxon>
        <taxon>Pseudomonadati</taxon>
        <taxon>Pseudomonadota</taxon>
        <taxon>Gammaproteobacteria</taxon>
        <taxon>Aeromonadales</taxon>
        <taxon>Aeromonadaceae</taxon>
        <taxon>Aeromonas</taxon>
    </lineage>
</organism>
<feature type="transmembrane region" description="Helical" evidence="1">
    <location>
        <begin position="24"/>
        <end position="42"/>
    </location>
</feature>
<comment type="caution">
    <text evidence="2">The sequence shown here is derived from an EMBL/GenBank/DDBJ whole genome shotgun (WGS) entry which is preliminary data.</text>
</comment>
<name>A0A2H9U2J2_9GAMM</name>
<dbReference type="Proteomes" id="UP000235861">
    <property type="component" value="Unassembled WGS sequence"/>
</dbReference>
<dbReference type="Gene3D" id="3.30.70.60">
    <property type="match status" value="1"/>
</dbReference>
<accession>A0A2H9U2J2</accession>
<keyword evidence="3" id="KW-1185">Reference proteome</keyword>
<dbReference type="OrthoDB" id="9151209at2"/>
<dbReference type="InterPro" id="IPR014717">
    <property type="entry name" value="Transl_elong_EF1B/ribsomal_bS6"/>
</dbReference>
<dbReference type="RefSeq" id="WP_100294776.1">
    <property type="nucleotide sequence ID" value="NZ_PGGC01000131.1"/>
</dbReference>
<dbReference type="AlphaFoldDB" id="A0A2H9U2J2"/>
<keyword evidence="1" id="KW-0472">Membrane</keyword>
<evidence type="ECO:0000313" key="2">
    <source>
        <dbReference type="EMBL" id="PJG58189.1"/>
    </source>
</evidence>
<keyword evidence="1" id="KW-1133">Transmembrane helix</keyword>
<evidence type="ECO:0000256" key="1">
    <source>
        <dbReference type="SAM" id="Phobius"/>
    </source>
</evidence>
<evidence type="ECO:0000313" key="3">
    <source>
        <dbReference type="Proteomes" id="UP000235861"/>
    </source>
</evidence>
<protein>
    <submittedName>
        <fullName evidence="2">MSHA biogenesis protein MshJ</fullName>
    </submittedName>
</protein>
<sequence length="215" mass="24753">MSLPARWRTWSHHVAARSARERGLILLSGLVVLLTLAGYGWLDEMSMTLTQQRQALQSTQRDVEIISLENLGKQARLQRDPNQAVHEQLVRVQGEQQRLDETLNAQTVDLIPAHDMPQVLETLLARSSKLHMLALRSLPPTPLVAGKQQANLYKHGIRLQLEGSYFNIYQYLKALETLPRHFYWRQFDYQVKAHPTAVIEMEIYTLSTSKEFIRG</sequence>
<reference evidence="2 3" key="1">
    <citation type="submission" date="2017-11" db="EMBL/GenBank/DDBJ databases">
        <title>Draft genome sequence of environmental isolate Aeromonas cavernicola sp. nov. MDC 2508.</title>
        <authorList>
            <person name="Colston S.M."/>
            <person name="Navarro A."/>
            <person name="Martinez-Murcia A.J."/>
            <person name="Graf J."/>
        </authorList>
    </citation>
    <scope>NUCLEOTIDE SEQUENCE [LARGE SCALE GENOMIC DNA]</scope>
    <source>
        <strain evidence="2 3">MDC 2508</strain>
    </source>
</reference>
<proteinExistence type="predicted"/>
<dbReference type="EMBL" id="PGGC01000131">
    <property type="protein sequence ID" value="PJG58189.1"/>
    <property type="molecule type" value="Genomic_DNA"/>
</dbReference>